<dbReference type="PANTHER" id="PTHR11088:SF60">
    <property type="entry name" value="TRNA DIMETHYLALLYLTRANSFERASE"/>
    <property type="match status" value="1"/>
</dbReference>
<gene>
    <name evidence="10" type="primary">miaA</name>
    <name evidence="14" type="ORF">N789_05650</name>
</gene>
<dbReference type="Pfam" id="PF01715">
    <property type="entry name" value="IPPT"/>
    <property type="match status" value="1"/>
</dbReference>
<dbReference type="InterPro" id="IPR039657">
    <property type="entry name" value="Dimethylallyltransferase"/>
</dbReference>
<evidence type="ECO:0000256" key="8">
    <source>
        <dbReference type="ARBA" id="ARBA00022842"/>
    </source>
</evidence>
<feature type="site" description="Interaction with substrate tRNA" evidence="10">
    <location>
        <position position="104"/>
    </location>
</feature>
<comment type="cofactor">
    <cofactor evidence="1 10">
        <name>Mg(2+)</name>
        <dbReference type="ChEBI" id="CHEBI:18420"/>
    </cofactor>
</comment>
<comment type="catalytic activity">
    <reaction evidence="9 10 11">
        <text>adenosine(37) in tRNA + dimethylallyl diphosphate = N(6)-dimethylallyladenosine(37) in tRNA + diphosphate</text>
        <dbReference type="Rhea" id="RHEA:26482"/>
        <dbReference type="Rhea" id="RHEA-COMP:10162"/>
        <dbReference type="Rhea" id="RHEA-COMP:10375"/>
        <dbReference type="ChEBI" id="CHEBI:33019"/>
        <dbReference type="ChEBI" id="CHEBI:57623"/>
        <dbReference type="ChEBI" id="CHEBI:74411"/>
        <dbReference type="ChEBI" id="CHEBI:74415"/>
        <dbReference type="EC" id="2.5.1.75"/>
    </reaction>
</comment>
<accession>A0A091AMD0</accession>
<evidence type="ECO:0000256" key="7">
    <source>
        <dbReference type="ARBA" id="ARBA00022840"/>
    </source>
</evidence>
<dbReference type="EMBL" id="AVCI01000045">
    <property type="protein sequence ID" value="KFN41358.1"/>
    <property type="molecule type" value="Genomic_DNA"/>
</dbReference>
<comment type="subunit">
    <text evidence="10">Monomer.</text>
</comment>
<evidence type="ECO:0000256" key="4">
    <source>
        <dbReference type="ARBA" id="ARBA00022679"/>
    </source>
</evidence>
<feature type="binding site" evidence="10">
    <location>
        <begin position="13"/>
        <end position="20"/>
    </location>
    <ligand>
        <name>ATP</name>
        <dbReference type="ChEBI" id="CHEBI:30616"/>
    </ligand>
</feature>
<evidence type="ECO:0000256" key="11">
    <source>
        <dbReference type="RuleBase" id="RU003783"/>
    </source>
</evidence>
<evidence type="ECO:0000313" key="15">
    <source>
        <dbReference type="Proteomes" id="UP000029385"/>
    </source>
</evidence>
<dbReference type="HAMAP" id="MF_00185">
    <property type="entry name" value="IPP_trans"/>
    <property type="match status" value="1"/>
</dbReference>
<feature type="region of interest" description="Interaction with substrate tRNA" evidence="10">
    <location>
        <begin position="38"/>
        <end position="41"/>
    </location>
</feature>
<keyword evidence="8 10" id="KW-0460">Magnesium</keyword>
<dbReference type="OrthoDB" id="9776390at2"/>
<dbReference type="GO" id="GO:0052381">
    <property type="term" value="F:tRNA dimethylallyltransferase activity"/>
    <property type="evidence" value="ECO:0007669"/>
    <property type="project" value="UniProtKB-UniRule"/>
</dbReference>
<dbReference type="STRING" id="1121015.GCA_000420545_00398"/>
<dbReference type="AlphaFoldDB" id="A0A091AMD0"/>
<reference evidence="14 15" key="1">
    <citation type="submission" date="2013-09" db="EMBL/GenBank/DDBJ databases">
        <title>Genome sequencing of Arenimonas oryziterrae.</title>
        <authorList>
            <person name="Chen F."/>
            <person name="Wang G."/>
        </authorList>
    </citation>
    <scope>NUCLEOTIDE SEQUENCE [LARGE SCALE GENOMIC DNA]</scope>
    <source>
        <strain evidence="14 15">YC6267</strain>
    </source>
</reference>
<evidence type="ECO:0000256" key="9">
    <source>
        <dbReference type="ARBA" id="ARBA00049563"/>
    </source>
</evidence>
<dbReference type="Gene3D" id="1.10.20.140">
    <property type="match status" value="1"/>
</dbReference>
<keyword evidence="4 10" id="KW-0808">Transferase</keyword>
<feature type="region of interest" description="Interaction with substrate tRNA" evidence="10">
    <location>
        <begin position="162"/>
        <end position="166"/>
    </location>
</feature>
<sequence>MHDSRPLAIALMGPTASGKTALALDWAERLGTEVISVDSALVYRGLDIGAAKPTRAEQARVRHHLIDVRDPHDSYSAADFAAEALPVMRTLAGQGRVPLLVGGTGLYFRALLDGLSDMPEADPAIRATLAAEAQSRGWDALHAELAAVDPVAAARIHASDPQRITRALEVFRVSGRPISAWQQATQRRAFEFRVLRLVLAPTDRRLLHERIERRFDAMLADGFLDEVRALRRDPRLHTDLPAIRAVGYRQAWVHLDGDTDAATFRAQGIAATRQLAKRQLTWLRSEHDARWLDPQTQRHELDAALVQFVTRP</sequence>
<dbReference type="eggNOG" id="COG0324">
    <property type="taxonomic scope" value="Bacteria"/>
</dbReference>
<evidence type="ECO:0000256" key="12">
    <source>
        <dbReference type="RuleBase" id="RU003784"/>
    </source>
</evidence>
<comment type="function">
    <text evidence="2 10 12">Catalyzes the transfer of a dimethylallyl group onto the adenine at position 37 in tRNAs that read codons beginning with uridine, leading to the formation of N6-(dimethylallyl)adenosine (i(6)A).</text>
</comment>
<dbReference type="Gene3D" id="3.40.50.300">
    <property type="entry name" value="P-loop containing nucleotide triphosphate hydrolases"/>
    <property type="match status" value="1"/>
</dbReference>
<comment type="caution">
    <text evidence="14">The sequence shown here is derived from an EMBL/GenBank/DDBJ whole genome shotgun (WGS) entry which is preliminary data.</text>
</comment>
<dbReference type="PANTHER" id="PTHR11088">
    <property type="entry name" value="TRNA DIMETHYLALLYLTRANSFERASE"/>
    <property type="match status" value="1"/>
</dbReference>
<keyword evidence="6 10" id="KW-0547">Nucleotide-binding</keyword>
<evidence type="ECO:0000256" key="6">
    <source>
        <dbReference type="ARBA" id="ARBA00022741"/>
    </source>
</evidence>
<dbReference type="GO" id="GO:0006400">
    <property type="term" value="P:tRNA modification"/>
    <property type="evidence" value="ECO:0007669"/>
    <property type="project" value="TreeGrafter"/>
</dbReference>
<dbReference type="RefSeq" id="WP_022968058.1">
    <property type="nucleotide sequence ID" value="NZ_ATVD01000001.1"/>
</dbReference>
<dbReference type="PATRIC" id="fig|1121015.4.peg.2795"/>
<proteinExistence type="inferred from homology"/>
<dbReference type="EC" id="2.5.1.75" evidence="10"/>
<evidence type="ECO:0000256" key="1">
    <source>
        <dbReference type="ARBA" id="ARBA00001946"/>
    </source>
</evidence>
<dbReference type="GO" id="GO:0005524">
    <property type="term" value="F:ATP binding"/>
    <property type="evidence" value="ECO:0007669"/>
    <property type="project" value="UniProtKB-UniRule"/>
</dbReference>
<name>A0A091AMD0_9GAMM</name>
<evidence type="ECO:0000256" key="10">
    <source>
        <dbReference type="HAMAP-Rule" id="MF_00185"/>
    </source>
</evidence>
<dbReference type="NCBIfam" id="TIGR00174">
    <property type="entry name" value="miaA"/>
    <property type="match status" value="1"/>
</dbReference>
<keyword evidence="7 10" id="KW-0067">ATP-binding</keyword>
<dbReference type="FunFam" id="1.10.20.140:FF:000001">
    <property type="entry name" value="tRNA dimethylallyltransferase"/>
    <property type="match status" value="1"/>
</dbReference>
<evidence type="ECO:0000256" key="3">
    <source>
        <dbReference type="ARBA" id="ARBA00005842"/>
    </source>
</evidence>
<evidence type="ECO:0000256" key="5">
    <source>
        <dbReference type="ARBA" id="ARBA00022694"/>
    </source>
</evidence>
<evidence type="ECO:0000256" key="13">
    <source>
        <dbReference type="RuleBase" id="RU003785"/>
    </source>
</evidence>
<feature type="site" description="Interaction with substrate tRNA" evidence="10">
    <location>
        <position position="126"/>
    </location>
</feature>
<keyword evidence="5 10" id="KW-0819">tRNA processing</keyword>
<dbReference type="InterPro" id="IPR027417">
    <property type="entry name" value="P-loop_NTPase"/>
</dbReference>
<dbReference type="Proteomes" id="UP000029385">
    <property type="component" value="Unassembled WGS sequence"/>
</dbReference>
<dbReference type="SUPFAM" id="SSF52540">
    <property type="entry name" value="P-loop containing nucleoside triphosphate hydrolases"/>
    <property type="match status" value="2"/>
</dbReference>
<evidence type="ECO:0000313" key="14">
    <source>
        <dbReference type="EMBL" id="KFN41358.1"/>
    </source>
</evidence>
<comment type="caution">
    <text evidence="10">Lacks conserved residue(s) required for the propagation of feature annotation.</text>
</comment>
<dbReference type="InterPro" id="IPR018022">
    <property type="entry name" value="IPT"/>
</dbReference>
<evidence type="ECO:0000256" key="2">
    <source>
        <dbReference type="ARBA" id="ARBA00003213"/>
    </source>
</evidence>
<organism evidence="14 15">
    <name type="scientific">Arenimonas oryziterrae DSM 21050 = YC6267</name>
    <dbReference type="NCBI Taxonomy" id="1121015"/>
    <lineage>
        <taxon>Bacteria</taxon>
        <taxon>Pseudomonadati</taxon>
        <taxon>Pseudomonadota</taxon>
        <taxon>Gammaproteobacteria</taxon>
        <taxon>Lysobacterales</taxon>
        <taxon>Lysobacteraceae</taxon>
        <taxon>Arenimonas</taxon>
    </lineage>
</organism>
<protein>
    <recommendedName>
        <fullName evidence="10">tRNA dimethylallyltransferase</fullName>
        <ecNumber evidence="10">2.5.1.75</ecNumber>
    </recommendedName>
    <alternativeName>
        <fullName evidence="10">Dimethylallyl diphosphate:tRNA dimethylallyltransferase</fullName>
        <shortName evidence="10">DMAPP:tRNA dimethylallyltransferase</shortName>
        <shortName evidence="10">DMATase</shortName>
    </alternativeName>
    <alternativeName>
        <fullName evidence="10">Isopentenyl-diphosphate:tRNA isopentenyltransferase</fullName>
        <shortName evidence="10">IPP transferase</shortName>
        <shortName evidence="10">IPPT</shortName>
        <shortName evidence="10">IPTase</shortName>
    </alternativeName>
</protein>
<feature type="binding site" evidence="10">
    <location>
        <begin position="15"/>
        <end position="20"/>
    </location>
    <ligand>
        <name>substrate</name>
    </ligand>
</feature>
<comment type="similarity">
    <text evidence="3 10 13">Belongs to the IPP transferase family.</text>
</comment>
<keyword evidence="15" id="KW-1185">Reference proteome</keyword>